<reference evidence="2 3" key="1">
    <citation type="submission" date="2022-04" db="EMBL/GenBank/DDBJ databases">
        <title>Chromosome-level reference genomes for two strains of Caenorhabditis briggsae: an improved platform for comparative genomics.</title>
        <authorList>
            <person name="Stevens L."/>
            <person name="Andersen E."/>
        </authorList>
    </citation>
    <scope>NUCLEOTIDE SEQUENCE [LARGE SCALE GENOMIC DNA]</scope>
    <source>
        <strain evidence="2">VX34</strain>
        <tissue evidence="2">Whole-organism</tissue>
    </source>
</reference>
<evidence type="ECO:0000313" key="2">
    <source>
        <dbReference type="EMBL" id="UMM28851.1"/>
    </source>
</evidence>
<protein>
    <submittedName>
        <fullName evidence="2">Uncharacterized protein</fullName>
    </submittedName>
</protein>
<dbReference type="EMBL" id="CP092623">
    <property type="protein sequence ID" value="UMM28851.1"/>
    <property type="molecule type" value="Genomic_DNA"/>
</dbReference>
<dbReference type="AlphaFoldDB" id="A0AAE9EUF6"/>
<feature type="chain" id="PRO_5042278543" evidence="1">
    <location>
        <begin position="22"/>
        <end position="72"/>
    </location>
</feature>
<proteinExistence type="predicted"/>
<organism evidence="2 3">
    <name type="scientific">Caenorhabditis briggsae</name>
    <dbReference type="NCBI Taxonomy" id="6238"/>
    <lineage>
        <taxon>Eukaryota</taxon>
        <taxon>Metazoa</taxon>
        <taxon>Ecdysozoa</taxon>
        <taxon>Nematoda</taxon>
        <taxon>Chromadorea</taxon>
        <taxon>Rhabditida</taxon>
        <taxon>Rhabditina</taxon>
        <taxon>Rhabditomorpha</taxon>
        <taxon>Rhabditoidea</taxon>
        <taxon>Rhabditidae</taxon>
        <taxon>Peloderinae</taxon>
        <taxon>Caenorhabditis</taxon>
    </lineage>
</organism>
<evidence type="ECO:0000256" key="1">
    <source>
        <dbReference type="SAM" id="SignalP"/>
    </source>
</evidence>
<feature type="signal peptide" evidence="1">
    <location>
        <begin position="1"/>
        <end position="21"/>
    </location>
</feature>
<evidence type="ECO:0000313" key="3">
    <source>
        <dbReference type="Proteomes" id="UP000829354"/>
    </source>
</evidence>
<gene>
    <name evidence="2" type="ORF">L5515_011502</name>
</gene>
<dbReference type="Proteomes" id="UP000829354">
    <property type="component" value="Chromosome IV"/>
</dbReference>
<keyword evidence="3" id="KW-1185">Reference proteome</keyword>
<name>A0AAE9EUF6_CAEBR</name>
<accession>A0AAE9EUF6</accession>
<keyword evidence="1" id="KW-0732">Signal</keyword>
<sequence>MYIHNILLYLTILFLFAVVNAHLPYGGKIQEKSSIEETNWVDEKEIRERLSSIAAEKFSHHYHEKQERPVLS</sequence>